<name>A0A6V7U706_MELEN</name>
<sequence length="150" mass="17095">MRPFDFDHFGLANKSGGYLTGVGLVTYLVKSRVFRDLVNLVSRILWDSVYLWYLKEATIGKMGYFRILQMQVTDPWEVLSAFSGNNTSLTRGIKQLFDALNTARSCEDALERIYSCDVPFFLPLCPIILSEENLNVGAKDKVKKDEQNKV</sequence>
<evidence type="ECO:0000313" key="1">
    <source>
        <dbReference type="EMBL" id="CAD2148032.1"/>
    </source>
</evidence>
<evidence type="ECO:0000313" key="2">
    <source>
        <dbReference type="Proteomes" id="UP000580250"/>
    </source>
</evidence>
<organism evidence="1 2">
    <name type="scientific">Meloidogyne enterolobii</name>
    <name type="common">Root-knot nematode worm</name>
    <name type="synonym">Meloidogyne mayaguensis</name>
    <dbReference type="NCBI Taxonomy" id="390850"/>
    <lineage>
        <taxon>Eukaryota</taxon>
        <taxon>Metazoa</taxon>
        <taxon>Ecdysozoa</taxon>
        <taxon>Nematoda</taxon>
        <taxon>Chromadorea</taxon>
        <taxon>Rhabditida</taxon>
        <taxon>Tylenchina</taxon>
        <taxon>Tylenchomorpha</taxon>
        <taxon>Tylenchoidea</taxon>
        <taxon>Meloidogynidae</taxon>
        <taxon>Meloidogyninae</taxon>
        <taxon>Meloidogyne</taxon>
    </lineage>
</organism>
<comment type="caution">
    <text evidence="1">The sequence shown here is derived from an EMBL/GenBank/DDBJ whole genome shotgun (WGS) entry which is preliminary data.</text>
</comment>
<accession>A0A6V7U706</accession>
<dbReference type="AlphaFoldDB" id="A0A6V7U706"/>
<dbReference type="Proteomes" id="UP000580250">
    <property type="component" value="Unassembled WGS sequence"/>
</dbReference>
<proteinExistence type="predicted"/>
<dbReference type="EMBL" id="CAJEWN010000040">
    <property type="protein sequence ID" value="CAD2148032.1"/>
    <property type="molecule type" value="Genomic_DNA"/>
</dbReference>
<gene>
    <name evidence="1" type="ORF">MENT_LOCUS9180</name>
</gene>
<reference evidence="1 2" key="1">
    <citation type="submission" date="2020-08" db="EMBL/GenBank/DDBJ databases">
        <authorList>
            <person name="Koutsovoulos G."/>
            <person name="Danchin GJ E."/>
        </authorList>
    </citation>
    <scope>NUCLEOTIDE SEQUENCE [LARGE SCALE GENOMIC DNA]</scope>
</reference>
<protein>
    <submittedName>
        <fullName evidence="1">Uncharacterized protein</fullName>
    </submittedName>
</protein>